<reference evidence="1" key="1">
    <citation type="journal article" date="2014" name="Front. Microbiol.">
        <title>High frequency of phylogenetically diverse reductive dehalogenase-homologous genes in deep subseafloor sedimentary metagenomes.</title>
        <authorList>
            <person name="Kawai M."/>
            <person name="Futagami T."/>
            <person name="Toyoda A."/>
            <person name="Takaki Y."/>
            <person name="Nishi S."/>
            <person name="Hori S."/>
            <person name="Arai W."/>
            <person name="Tsubouchi T."/>
            <person name="Morono Y."/>
            <person name="Uchiyama I."/>
            <person name="Ito T."/>
            <person name="Fujiyama A."/>
            <person name="Inagaki F."/>
            <person name="Takami H."/>
        </authorList>
    </citation>
    <scope>NUCLEOTIDE SEQUENCE</scope>
    <source>
        <strain evidence="1">Expedition CK06-06</strain>
    </source>
</reference>
<organism evidence="1">
    <name type="scientific">marine sediment metagenome</name>
    <dbReference type="NCBI Taxonomy" id="412755"/>
    <lineage>
        <taxon>unclassified sequences</taxon>
        <taxon>metagenomes</taxon>
        <taxon>ecological metagenomes</taxon>
    </lineage>
</organism>
<comment type="caution">
    <text evidence="1">The sequence shown here is derived from an EMBL/GenBank/DDBJ whole genome shotgun (WGS) entry which is preliminary data.</text>
</comment>
<proteinExistence type="predicted"/>
<name>X0ZKS0_9ZZZZ</name>
<gene>
    <name evidence="1" type="ORF">S01H4_11051</name>
</gene>
<dbReference type="AlphaFoldDB" id="X0ZKS0"/>
<accession>X0ZKS0</accession>
<evidence type="ECO:0000313" key="1">
    <source>
        <dbReference type="EMBL" id="GAG70255.1"/>
    </source>
</evidence>
<protein>
    <submittedName>
        <fullName evidence="1">Uncharacterized protein</fullName>
    </submittedName>
</protein>
<dbReference type="EMBL" id="BART01004383">
    <property type="protein sequence ID" value="GAG70255.1"/>
    <property type="molecule type" value="Genomic_DNA"/>
</dbReference>
<sequence length="53" mass="6528">MIPREEINKIKEKNIRTFEDMNLIIELLLDIRDLLLEKTKPKGKTREEWEKQF</sequence>